<name>A0A0E9PHA0_ANGAN</name>
<evidence type="ECO:0000313" key="1">
    <source>
        <dbReference type="EMBL" id="JAH03991.1"/>
    </source>
</evidence>
<reference evidence="1" key="1">
    <citation type="submission" date="2014-11" db="EMBL/GenBank/DDBJ databases">
        <authorList>
            <person name="Amaro Gonzalez C."/>
        </authorList>
    </citation>
    <scope>NUCLEOTIDE SEQUENCE</scope>
</reference>
<protein>
    <submittedName>
        <fullName evidence="1">Uncharacterized protein</fullName>
    </submittedName>
</protein>
<proteinExistence type="predicted"/>
<accession>A0A0E9PHA0</accession>
<organism evidence="1">
    <name type="scientific">Anguilla anguilla</name>
    <name type="common">European freshwater eel</name>
    <name type="synonym">Muraena anguilla</name>
    <dbReference type="NCBI Taxonomy" id="7936"/>
    <lineage>
        <taxon>Eukaryota</taxon>
        <taxon>Metazoa</taxon>
        <taxon>Chordata</taxon>
        <taxon>Craniata</taxon>
        <taxon>Vertebrata</taxon>
        <taxon>Euteleostomi</taxon>
        <taxon>Actinopterygii</taxon>
        <taxon>Neopterygii</taxon>
        <taxon>Teleostei</taxon>
        <taxon>Anguilliformes</taxon>
        <taxon>Anguillidae</taxon>
        <taxon>Anguilla</taxon>
    </lineage>
</organism>
<reference evidence="1" key="2">
    <citation type="journal article" date="2015" name="Fish Shellfish Immunol.">
        <title>Early steps in the European eel (Anguilla anguilla)-Vibrio vulnificus interaction in the gills: Role of the RtxA13 toxin.</title>
        <authorList>
            <person name="Callol A."/>
            <person name="Pajuelo D."/>
            <person name="Ebbesson L."/>
            <person name="Teles M."/>
            <person name="MacKenzie S."/>
            <person name="Amaro C."/>
        </authorList>
    </citation>
    <scope>NUCLEOTIDE SEQUENCE</scope>
</reference>
<sequence>MGIWDLKCKPANCLTITVCSTAPILPVLSDSFACL</sequence>
<dbReference type="AlphaFoldDB" id="A0A0E9PHA0"/>
<dbReference type="EMBL" id="GBXM01104586">
    <property type="protein sequence ID" value="JAH03991.1"/>
    <property type="molecule type" value="Transcribed_RNA"/>
</dbReference>